<feature type="region of interest" description="Disordered" evidence="1">
    <location>
        <begin position="1"/>
        <end position="26"/>
    </location>
</feature>
<protein>
    <submittedName>
        <fullName evidence="4">Uncharacterized protein</fullName>
    </submittedName>
</protein>
<feature type="region of interest" description="Disordered" evidence="1">
    <location>
        <begin position="528"/>
        <end position="573"/>
    </location>
</feature>
<feature type="region of interest" description="Disordered" evidence="1">
    <location>
        <begin position="626"/>
        <end position="645"/>
    </location>
</feature>
<evidence type="ECO:0000313" key="4">
    <source>
        <dbReference type="EMBL" id="SPD21173.1"/>
    </source>
</evidence>
<gene>
    <name evidence="3" type="ORF">FSB_LOCUS21185</name>
    <name evidence="4" type="ORF">FSB_LOCUS49055</name>
</gene>
<dbReference type="AlphaFoldDB" id="A0A2N9IAR0"/>
<keyword evidence="2" id="KW-0472">Membrane</keyword>
<dbReference type="EMBL" id="OIVN01005158">
    <property type="protein sequence ID" value="SPD21173.1"/>
    <property type="molecule type" value="Genomic_DNA"/>
</dbReference>
<sequence length="1213" mass="133869">MASSSSNPPPVLVMISGGDSQNPIADTESVVADAMGGESSDPSRFSPVPEDDKESFVFPLFNPWYDNGGNFPYVPSKVSPPPSDWEWMLRSQEVTANKVWVPPLSSISDLKVQRGDMQPVPIDFEFPCSASADWSHWVADEFLDADFCDLLEQAVLGDMDPSVVEMSEEETRMEQALIDRSNTRINAWSLYFAKETNNPICRATFIAYWLCKCIFSEAPYYSMTPLYFRLAVKISFGHRFPLAAMFLGYLYLQLDSICFDEICGGSCHFITTCFNTSALQTFLWEHSLNYQEVGNDNSQIREKFRNMFRHILSRYPDLRVNLPLVYRWVGLRVKDLDLVPSLDFEECVVWRPYSYRYAGFSCHSVLYWFSDIASQSFELLPDDTKSLTYLSAVNPGWLPVWSGKGVEYTHYCANRAFGYWNQSVSRMVIPCGGRLGICTVAMQEYWLRVAVAMVDYVGQGRGTRVPLLNHHAHPVETVTLSPPTQTAISYTDRQNLGFAEWDGPRGGWILYSTKFPSGWKESVKVVEERQKLDSKRGKGGKKVDSSRGDPSPATVKQKSKSAAKTPSKRPKVAMNMSMIPPSELGDRSPIAPGCSYLLKRDRVFRRSEEVYSSLYKSVIAPKKAKGKSIEKSAVTRSSPDEESMVESAAPILPSTMYDRTRSKRKAAVEQAKSKTKRKVGGEAEGSDWTPIVIEVEVSGDDDTVDVGERMTEVDEGVAERQEMVLETTGDVISKDTPVHKGDSGDIMADKTLGTVVSDEAILAMADEAVHETAPIMADEVPVVWTDEAHVDMTGVAPVDMAHEIVAVMADGASVGVAHIGTEIASIMADEASVDVDSVDSEETILAEPQPLQIIPFASQHDEPRIIDLVGSHANLPFARMASIIEGISLFGVAPRFERVLREEDPPVVVGDHSLSGALIGSQVHALEGALIQDVDGGGMANTEVHGVETVPAGDISLVDESGKAPALVEKEDAAHVFSAVASALVAYGDFWVYQDVVPLLQRLSAKFGDFTIHFKFGAGFGGLMLSLLGSILADMKRTSFKTLTEPQILSWRSVVQDLIAVGFDLDFLLEHLRKMARKFFSKAIANEMKVVRDQISFLQSTLAVLVSYQRELMSVVAASPEGWQTPPHMICCLQNHLPQREYSALYYLPISVSVLSSHNLHLIANEMKVVRDQISSLQSTLAILASYQGELMSAIAASPEVDEVASLIDGLFD</sequence>
<name>A0A2N9IAR0_FAGSY</name>
<evidence type="ECO:0000313" key="3">
    <source>
        <dbReference type="EMBL" id="SPC93303.1"/>
    </source>
</evidence>
<feature type="compositionally biased region" description="Basic residues" evidence="1">
    <location>
        <begin position="557"/>
        <end position="571"/>
    </location>
</feature>
<keyword evidence="2" id="KW-1133">Transmembrane helix</keyword>
<evidence type="ECO:0000256" key="1">
    <source>
        <dbReference type="SAM" id="MobiDB-lite"/>
    </source>
</evidence>
<dbReference type="EMBL" id="OIVN01001380">
    <property type="protein sequence ID" value="SPC93303.1"/>
    <property type="molecule type" value="Genomic_DNA"/>
</dbReference>
<evidence type="ECO:0000256" key="2">
    <source>
        <dbReference type="SAM" id="Phobius"/>
    </source>
</evidence>
<keyword evidence="2" id="KW-0812">Transmembrane</keyword>
<proteinExistence type="predicted"/>
<reference evidence="4" key="1">
    <citation type="submission" date="2018-02" db="EMBL/GenBank/DDBJ databases">
        <authorList>
            <person name="Cohen D.B."/>
            <person name="Kent A.D."/>
        </authorList>
    </citation>
    <scope>NUCLEOTIDE SEQUENCE</scope>
</reference>
<feature type="compositionally biased region" description="Basic and acidic residues" evidence="1">
    <location>
        <begin position="528"/>
        <end position="547"/>
    </location>
</feature>
<organism evidence="4">
    <name type="scientific">Fagus sylvatica</name>
    <name type="common">Beechnut</name>
    <dbReference type="NCBI Taxonomy" id="28930"/>
    <lineage>
        <taxon>Eukaryota</taxon>
        <taxon>Viridiplantae</taxon>
        <taxon>Streptophyta</taxon>
        <taxon>Embryophyta</taxon>
        <taxon>Tracheophyta</taxon>
        <taxon>Spermatophyta</taxon>
        <taxon>Magnoliopsida</taxon>
        <taxon>eudicotyledons</taxon>
        <taxon>Gunneridae</taxon>
        <taxon>Pentapetalae</taxon>
        <taxon>rosids</taxon>
        <taxon>fabids</taxon>
        <taxon>Fagales</taxon>
        <taxon>Fagaceae</taxon>
        <taxon>Fagus</taxon>
    </lineage>
</organism>
<feature type="transmembrane region" description="Helical" evidence="2">
    <location>
        <begin position="1012"/>
        <end position="1033"/>
    </location>
</feature>
<accession>A0A2N9IAR0</accession>